<reference evidence="1" key="1">
    <citation type="submission" date="2020-04" db="EMBL/GenBank/DDBJ databases">
        <authorList>
            <person name="Alioto T."/>
            <person name="Alioto T."/>
            <person name="Gomez Garrido J."/>
        </authorList>
    </citation>
    <scope>NUCLEOTIDE SEQUENCE</scope>
    <source>
        <strain evidence="1">A484AB</strain>
    </source>
</reference>
<name>A0A6S7KBN0_PARCT</name>
<gene>
    <name evidence="1" type="ORF">PACLA_8A005738</name>
</gene>
<dbReference type="OrthoDB" id="5988560at2759"/>
<sequence length="204" mass="23324">MEVCVNTCCNQMKLIVCIEERLRKLCSKVKSGFKGKSGLHHVNFASQSRSLEIRGGEISRASDLEIELCKLNTAKVALEKENAALQQCCDDLYKSLVQAEELRRKTNDSLEGAKVDLEKLEKENASLWKYFDKISELERLKNCSKSFSQVKGRQQRCKIRELKTYVEQALWFAETFGHKLSSVKFNDDEGVSHTIDHTKEDGKK</sequence>
<dbReference type="Proteomes" id="UP001152795">
    <property type="component" value="Unassembled WGS sequence"/>
</dbReference>
<proteinExistence type="predicted"/>
<dbReference type="EMBL" id="CACRXK020026553">
    <property type="protein sequence ID" value="CAB4040274.1"/>
    <property type="molecule type" value="Genomic_DNA"/>
</dbReference>
<protein>
    <submittedName>
        <fullName evidence="1">Uncharacterized protein</fullName>
    </submittedName>
</protein>
<comment type="caution">
    <text evidence="1">The sequence shown here is derived from an EMBL/GenBank/DDBJ whole genome shotgun (WGS) entry which is preliminary data.</text>
</comment>
<evidence type="ECO:0000313" key="2">
    <source>
        <dbReference type="Proteomes" id="UP001152795"/>
    </source>
</evidence>
<accession>A0A6S7KBN0</accession>
<evidence type="ECO:0000313" key="1">
    <source>
        <dbReference type="EMBL" id="CAB4040274.1"/>
    </source>
</evidence>
<keyword evidence="2" id="KW-1185">Reference proteome</keyword>
<organism evidence="1 2">
    <name type="scientific">Paramuricea clavata</name>
    <name type="common">Red gorgonian</name>
    <name type="synonym">Violescent sea-whip</name>
    <dbReference type="NCBI Taxonomy" id="317549"/>
    <lineage>
        <taxon>Eukaryota</taxon>
        <taxon>Metazoa</taxon>
        <taxon>Cnidaria</taxon>
        <taxon>Anthozoa</taxon>
        <taxon>Octocorallia</taxon>
        <taxon>Malacalcyonacea</taxon>
        <taxon>Plexauridae</taxon>
        <taxon>Paramuricea</taxon>
    </lineage>
</organism>
<dbReference type="AlphaFoldDB" id="A0A6S7KBN0"/>